<comment type="caution">
    <text evidence="1">The sequence shown here is derived from an EMBL/GenBank/DDBJ whole genome shotgun (WGS) entry which is preliminary data.</text>
</comment>
<dbReference type="EMBL" id="JAESDN010000004">
    <property type="protein sequence ID" value="KAG7051670.1"/>
    <property type="molecule type" value="Genomic_DNA"/>
</dbReference>
<sequence length="60" mass="6547">MGKLTPHNETNSPIAGVFTSLSACYRVTCRKRSRVLNGFACKGYPGTRPLRPPGARSRPN</sequence>
<evidence type="ECO:0000313" key="2">
    <source>
        <dbReference type="Proteomes" id="UP000699042"/>
    </source>
</evidence>
<name>A0A9P7R7L2_9PEZI</name>
<protein>
    <submittedName>
        <fullName evidence="1">Uncharacterized protein</fullName>
    </submittedName>
</protein>
<reference evidence="1" key="1">
    <citation type="submission" date="2021-05" db="EMBL/GenBank/DDBJ databases">
        <title>Comparative genomics of three Colletotrichum scovillei strains and genetic complementation revealed genes involved fungal growth and virulence on chili pepper.</title>
        <authorList>
            <person name="Hsieh D.-K."/>
            <person name="Chuang S.-C."/>
            <person name="Chen C.-Y."/>
            <person name="Chao Y.-T."/>
            <person name="Lu M.-Y.J."/>
            <person name="Lee M.-H."/>
            <person name="Shih M.-C."/>
        </authorList>
    </citation>
    <scope>NUCLEOTIDE SEQUENCE</scope>
    <source>
        <strain evidence="1">Coll-153</strain>
    </source>
</reference>
<evidence type="ECO:0000313" key="1">
    <source>
        <dbReference type="EMBL" id="KAG7051670.1"/>
    </source>
</evidence>
<gene>
    <name evidence="1" type="ORF">JMJ77_002287</name>
</gene>
<organism evidence="1 2">
    <name type="scientific">Colletotrichum scovillei</name>
    <dbReference type="NCBI Taxonomy" id="1209932"/>
    <lineage>
        <taxon>Eukaryota</taxon>
        <taxon>Fungi</taxon>
        <taxon>Dikarya</taxon>
        <taxon>Ascomycota</taxon>
        <taxon>Pezizomycotina</taxon>
        <taxon>Sordariomycetes</taxon>
        <taxon>Hypocreomycetidae</taxon>
        <taxon>Glomerellales</taxon>
        <taxon>Glomerellaceae</taxon>
        <taxon>Colletotrichum</taxon>
        <taxon>Colletotrichum acutatum species complex</taxon>
    </lineage>
</organism>
<accession>A0A9P7R7L2</accession>
<proteinExistence type="predicted"/>
<dbReference type="PROSITE" id="PS51257">
    <property type="entry name" value="PROKAR_LIPOPROTEIN"/>
    <property type="match status" value="1"/>
</dbReference>
<dbReference type="Proteomes" id="UP000699042">
    <property type="component" value="Unassembled WGS sequence"/>
</dbReference>
<keyword evidence="2" id="KW-1185">Reference proteome</keyword>
<dbReference type="AlphaFoldDB" id="A0A9P7R7L2"/>